<evidence type="ECO:0000256" key="3">
    <source>
        <dbReference type="SAM" id="MobiDB-lite"/>
    </source>
</evidence>
<dbReference type="RefSeq" id="WP_318599370.1">
    <property type="nucleotide sequence ID" value="NZ_JAWSTH010000069.1"/>
</dbReference>
<dbReference type="GO" id="GO:0016491">
    <property type="term" value="F:oxidoreductase activity"/>
    <property type="evidence" value="ECO:0007669"/>
    <property type="project" value="UniProtKB-KW"/>
</dbReference>
<dbReference type="InterPro" id="IPR036291">
    <property type="entry name" value="NAD(P)-bd_dom_sf"/>
</dbReference>
<accession>A0ABU4HUS3</accession>
<comment type="similarity">
    <text evidence="1">Belongs to the short-chain dehydrogenases/reductases (SDR) family.</text>
</comment>
<keyword evidence="2 4" id="KW-0560">Oxidoreductase</keyword>
<protein>
    <submittedName>
        <fullName evidence="4">SDR family oxidoreductase</fullName>
        <ecNumber evidence="4">1.-.-.-</ecNumber>
    </submittedName>
</protein>
<dbReference type="InterPro" id="IPR020904">
    <property type="entry name" value="Sc_DH/Rdtase_CS"/>
</dbReference>
<evidence type="ECO:0000313" key="4">
    <source>
        <dbReference type="EMBL" id="MDW5596934.1"/>
    </source>
</evidence>
<comment type="caution">
    <text evidence="4">The sequence shown here is derived from an EMBL/GenBank/DDBJ whole genome shotgun (WGS) entry which is preliminary data.</text>
</comment>
<organism evidence="4 5">
    <name type="scientific">Conexibacter stalactiti</name>
    <dbReference type="NCBI Taxonomy" id="1940611"/>
    <lineage>
        <taxon>Bacteria</taxon>
        <taxon>Bacillati</taxon>
        <taxon>Actinomycetota</taxon>
        <taxon>Thermoleophilia</taxon>
        <taxon>Solirubrobacterales</taxon>
        <taxon>Conexibacteraceae</taxon>
        <taxon>Conexibacter</taxon>
    </lineage>
</organism>
<sequence>MSARRTVVVTGAAAGIGEAIARRLLADGWHVVALDTDADGLDALARGETALVPLVGDVTETATLAAAVAAAGARLDGWVNNAAIPTHGRFDAESDERIDRTLAVNLRAPLLGCREAVRAFLRQGAPGAIVNVSSIHAHGTLPGWVAYAAAKGGVEALTRGVCVEYGQLGIRCNAVAPGAVLTAATRAMLDAAGDPAAELAGWELLSPMRRVLEPADVAAGVAFLLSPEARHLNGHVLRIDAGMSSTGATLPPLDGLEPPTGAEPEGAR</sequence>
<dbReference type="PRINTS" id="PR00081">
    <property type="entry name" value="GDHRDH"/>
</dbReference>
<evidence type="ECO:0000313" key="5">
    <source>
        <dbReference type="Proteomes" id="UP001284601"/>
    </source>
</evidence>
<dbReference type="PANTHER" id="PTHR43477">
    <property type="entry name" value="DIHYDROANTICAPSIN 7-DEHYDROGENASE"/>
    <property type="match status" value="1"/>
</dbReference>
<feature type="region of interest" description="Disordered" evidence="3">
    <location>
        <begin position="248"/>
        <end position="268"/>
    </location>
</feature>
<dbReference type="Pfam" id="PF13561">
    <property type="entry name" value="adh_short_C2"/>
    <property type="match status" value="1"/>
</dbReference>
<keyword evidence="5" id="KW-1185">Reference proteome</keyword>
<dbReference type="EMBL" id="JAWSTH010000069">
    <property type="protein sequence ID" value="MDW5596934.1"/>
    <property type="molecule type" value="Genomic_DNA"/>
</dbReference>
<gene>
    <name evidence="4" type="ORF">R7226_21480</name>
</gene>
<dbReference type="SUPFAM" id="SSF51735">
    <property type="entry name" value="NAD(P)-binding Rossmann-fold domains"/>
    <property type="match status" value="1"/>
</dbReference>
<dbReference type="InterPro" id="IPR002347">
    <property type="entry name" value="SDR_fam"/>
</dbReference>
<dbReference type="Proteomes" id="UP001284601">
    <property type="component" value="Unassembled WGS sequence"/>
</dbReference>
<reference evidence="5" key="1">
    <citation type="submission" date="2023-07" db="EMBL/GenBank/DDBJ databases">
        <title>Conexibacter stalactiti sp. nov., isolated from stalactites in a lava cave and emended description of the genus Conexibacter.</title>
        <authorList>
            <person name="Lee S.D."/>
        </authorList>
    </citation>
    <scope>NUCLEOTIDE SEQUENCE [LARGE SCALE GENOMIC DNA]</scope>
    <source>
        <strain evidence="5">KCTC 39840</strain>
    </source>
</reference>
<dbReference type="PANTHER" id="PTHR43477:SF1">
    <property type="entry name" value="DIHYDROANTICAPSIN 7-DEHYDROGENASE"/>
    <property type="match status" value="1"/>
</dbReference>
<reference evidence="4 5" key="2">
    <citation type="submission" date="2023-10" db="EMBL/GenBank/DDBJ databases">
        <authorList>
            <person name="Han X.F."/>
        </authorList>
    </citation>
    <scope>NUCLEOTIDE SEQUENCE [LARGE SCALE GENOMIC DNA]</scope>
    <source>
        <strain evidence="4 5">KCTC 39840</strain>
    </source>
</reference>
<evidence type="ECO:0000256" key="1">
    <source>
        <dbReference type="ARBA" id="ARBA00006484"/>
    </source>
</evidence>
<proteinExistence type="inferred from homology"/>
<dbReference type="Gene3D" id="3.40.50.720">
    <property type="entry name" value="NAD(P)-binding Rossmann-like Domain"/>
    <property type="match status" value="1"/>
</dbReference>
<dbReference type="PRINTS" id="PR00080">
    <property type="entry name" value="SDRFAMILY"/>
</dbReference>
<dbReference type="EC" id="1.-.-.-" evidence="4"/>
<dbReference type="CDD" id="cd05233">
    <property type="entry name" value="SDR_c"/>
    <property type="match status" value="1"/>
</dbReference>
<dbReference type="InterPro" id="IPR051122">
    <property type="entry name" value="SDR_DHRS6-like"/>
</dbReference>
<name>A0ABU4HUS3_9ACTN</name>
<dbReference type="PROSITE" id="PS00061">
    <property type="entry name" value="ADH_SHORT"/>
    <property type="match status" value="1"/>
</dbReference>
<evidence type="ECO:0000256" key="2">
    <source>
        <dbReference type="ARBA" id="ARBA00023002"/>
    </source>
</evidence>